<proteinExistence type="predicted"/>
<feature type="transmembrane region" description="Helical" evidence="6">
    <location>
        <begin position="397"/>
        <end position="419"/>
    </location>
</feature>
<dbReference type="GO" id="GO:0016020">
    <property type="term" value="C:membrane"/>
    <property type="evidence" value="ECO:0007669"/>
    <property type="project" value="UniProtKB-SubCell"/>
</dbReference>
<reference evidence="8 9" key="1">
    <citation type="submission" date="2016-05" db="EMBL/GenBank/DDBJ databases">
        <title>Genome sequencing of Trichophyton violaceum CMCC(F)T3l isolated from hair.</title>
        <authorList>
            <person name="Zhan P."/>
            <person name="Tao Y."/>
            <person name="Liu W."/>
        </authorList>
    </citation>
    <scope>NUCLEOTIDE SEQUENCE [LARGE SCALE GENOMIC DNA]</scope>
    <source>
        <strain evidence="9">CMCC(F)T3l</strain>
    </source>
</reference>
<evidence type="ECO:0000256" key="1">
    <source>
        <dbReference type="ARBA" id="ARBA00004141"/>
    </source>
</evidence>
<feature type="transmembrane region" description="Helical" evidence="6">
    <location>
        <begin position="466"/>
        <end position="485"/>
    </location>
</feature>
<dbReference type="Proteomes" id="UP000243519">
    <property type="component" value="Unassembled WGS sequence"/>
</dbReference>
<keyword evidence="5 6" id="KW-0472">Membrane</keyword>
<gene>
    <name evidence="8" type="ORF">A7D00_5603</name>
</gene>
<evidence type="ECO:0000256" key="6">
    <source>
        <dbReference type="SAM" id="Phobius"/>
    </source>
</evidence>
<evidence type="ECO:0000256" key="3">
    <source>
        <dbReference type="ARBA" id="ARBA00022692"/>
    </source>
</evidence>
<dbReference type="OrthoDB" id="2962993at2759"/>
<dbReference type="PANTHER" id="PTHR43791">
    <property type="entry name" value="PERMEASE-RELATED"/>
    <property type="match status" value="1"/>
</dbReference>
<feature type="transmembrane region" description="Helical" evidence="6">
    <location>
        <begin position="122"/>
        <end position="144"/>
    </location>
</feature>
<keyword evidence="9" id="KW-1185">Reference proteome</keyword>
<dbReference type="GO" id="GO:0022857">
    <property type="term" value="F:transmembrane transporter activity"/>
    <property type="evidence" value="ECO:0007669"/>
    <property type="project" value="InterPro"/>
</dbReference>
<dbReference type="SUPFAM" id="SSF103473">
    <property type="entry name" value="MFS general substrate transporter"/>
    <property type="match status" value="1"/>
</dbReference>
<feature type="transmembrane region" description="Helical" evidence="6">
    <location>
        <begin position="371"/>
        <end position="391"/>
    </location>
</feature>
<keyword evidence="3 6" id="KW-0812">Transmembrane</keyword>
<keyword evidence="4 6" id="KW-1133">Transmembrane helix</keyword>
<feature type="transmembrane region" description="Helical" evidence="6">
    <location>
        <begin position="151"/>
        <end position="169"/>
    </location>
</feature>
<dbReference type="InterPro" id="IPR020846">
    <property type="entry name" value="MFS_dom"/>
</dbReference>
<keyword evidence="2" id="KW-0813">Transport</keyword>
<dbReference type="FunFam" id="1.20.1250.20:FF:000034">
    <property type="entry name" value="MFS general substrate transporter"/>
    <property type="match status" value="1"/>
</dbReference>
<comment type="caution">
    <text evidence="8">The sequence shown here is derived from an EMBL/GenBank/DDBJ whole genome shotgun (WGS) entry which is preliminary data.</text>
</comment>
<dbReference type="EMBL" id="LHPN01000010">
    <property type="protein sequence ID" value="OAL70074.1"/>
    <property type="molecule type" value="Genomic_DNA"/>
</dbReference>
<evidence type="ECO:0000259" key="7">
    <source>
        <dbReference type="PROSITE" id="PS50850"/>
    </source>
</evidence>
<dbReference type="AlphaFoldDB" id="A0A178FDE8"/>
<dbReference type="InterPro" id="IPR011701">
    <property type="entry name" value="MFS"/>
</dbReference>
<dbReference type="Gene3D" id="1.20.1250.20">
    <property type="entry name" value="MFS general substrate transporter like domains"/>
    <property type="match status" value="1"/>
</dbReference>
<feature type="transmembrane region" description="Helical" evidence="6">
    <location>
        <begin position="211"/>
        <end position="232"/>
    </location>
</feature>
<feature type="domain" description="Major facilitator superfamily (MFS) profile" evidence="7">
    <location>
        <begin position="85"/>
        <end position="523"/>
    </location>
</feature>
<dbReference type="Pfam" id="PF07690">
    <property type="entry name" value="MFS_1"/>
    <property type="match status" value="1"/>
</dbReference>
<evidence type="ECO:0000313" key="8">
    <source>
        <dbReference type="EMBL" id="OAL70074.1"/>
    </source>
</evidence>
<protein>
    <submittedName>
        <fullName evidence="8">MFS transporter</fullName>
    </submittedName>
</protein>
<feature type="transmembrane region" description="Helical" evidence="6">
    <location>
        <begin position="431"/>
        <end position="451"/>
    </location>
</feature>
<evidence type="ECO:0000256" key="2">
    <source>
        <dbReference type="ARBA" id="ARBA00022448"/>
    </source>
</evidence>
<evidence type="ECO:0000256" key="4">
    <source>
        <dbReference type="ARBA" id="ARBA00022989"/>
    </source>
</evidence>
<evidence type="ECO:0000313" key="9">
    <source>
        <dbReference type="Proteomes" id="UP000243519"/>
    </source>
</evidence>
<organism evidence="8 9">
    <name type="scientific">Trichophyton violaceum</name>
    <dbReference type="NCBI Taxonomy" id="34388"/>
    <lineage>
        <taxon>Eukaryota</taxon>
        <taxon>Fungi</taxon>
        <taxon>Dikarya</taxon>
        <taxon>Ascomycota</taxon>
        <taxon>Pezizomycotina</taxon>
        <taxon>Eurotiomycetes</taxon>
        <taxon>Eurotiomycetidae</taxon>
        <taxon>Onygenales</taxon>
        <taxon>Arthrodermataceae</taxon>
        <taxon>Trichophyton</taxon>
    </lineage>
</organism>
<dbReference type="PROSITE" id="PS50850">
    <property type="entry name" value="MFS"/>
    <property type="match status" value="1"/>
</dbReference>
<comment type="subcellular location">
    <subcellularLocation>
        <location evidence="1">Membrane</location>
        <topology evidence="1">Multi-pass membrane protein</topology>
    </subcellularLocation>
</comment>
<accession>A0A178FDE8</accession>
<evidence type="ECO:0000256" key="5">
    <source>
        <dbReference type="ARBA" id="ARBA00023136"/>
    </source>
</evidence>
<feature type="transmembrane region" description="Helical" evidence="6">
    <location>
        <begin position="181"/>
        <end position="199"/>
    </location>
</feature>
<sequence length="523" mass="58219">MRRTLNTGPLAPKSSFLDFSLFGALGLETTMEKHEIEEPSSTEHLDDQVKTISQKIELEDPYAHLSPEERQKLDRALLWKLDLKLVPWLSLLYLVSFLDRTNVGNAKLEGLLKDLRLSDGQYAAALTIFFVSYSIFEPLTNILLKKLKPSLFIPIIMVVWGICMTTMGLTKNFSGFMAARWFLGFTEAGLFPGVGYFLSCWYKRTEFGIRMAIFFSAAAVAGSFGGLLAAAIAKMNGVGGKEGWAWIFILEGLATIVIAIASFWMVQDFPDTATFLSEDDRKRVLLRLAKDKQASAGHEDFKMEYFWASIKDWKTYVSAFIYAGCVGPLYAFSLFLPTIIKELGIYPQNLTFWCLLTILIGLFADRTKMRGLSNIGVSLIGIAGFSMLLGAKSPGVRYAGTFLGAMGIYPCIPNTISWASNNTEGVYKRGVSLGFIIGWGNLNGVISSNIYRNQDAPNFFPGHGTVLGYLIVFLFGGSVLQHILLRIENGKRIRGERNAWVEGLDEHGIEMLGDERPDFVYTL</sequence>
<feature type="transmembrane region" description="Helical" evidence="6">
    <location>
        <begin position="346"/>
        <end position="364"/>
    </location>
</feature>
<dbReference type="PANTHER" id="PTHR43791:SF19">
    <property type="entry name" value="TRANSPORTER, PUTATIVE (AFU_ORTHOLOGUE AFUA_1G01812)-RELATED"/>
    <property type="match status" value="1"/>
</dbReference>
<name>A0A178FDE8_TRIVO</name>
<feature type="transmembrane region" description="Helical" evidence="6">
    <location>
        <begin position="319"/>
        <end position="340"/>
    </location>
</feature>
<dbReference type="InterPro" id="IPR036259">
    <property type="entry name" value="MFS_trans_sf"/>
</dbReference>
<feature type="transmembrane region" description="Helical" evidence="6">
    <location>
        <begin position="244"/>
        <end position="266"/>
    </location>
</feature>